<proteinExistence type="predicted"/>
<reference evidence="1" key="1">
    <citation type="submission" date="2016-04" db="EMBL/GenBank/DDBJ databases">
        <authorList>
            <person name="Nguyen H.D."/>
            <person name="Kesanakurti P."/>
            <person name="Cullis J."/>
            <person name="Levesque C.A."/>
            <person name="Hambleton S."/>
        </authorList>
    </citation>
    <scope>NUCLEOTIDE SEQUENCE</scope>
    <source>
        <strain evidence="1">DAOMC 238032</strain>
    </source>
</reference>
<comment type="caution">
    <text evidence="1">The sequence shown here is derived from an EMBL/GenBank/DDBJ whole genome shotgun (WGS) entry which is preliminary data.</text>
</comment>
<sequence>MSSTTNVKACSKFSSEITAAKPSALRKLGFVVSNRTLLAFVVASSADRALVLACLAGTALLVAAVRNVLAVKDSGGTIRGSDKNTISPALGVGSVATFWSGIALIDIVSDAGATDEAGLKCM</sequence>
<evidence type="ECO:0000313" key="2">
    <source>
        <dbReference type="Proteomes" id="UP000077671"/>
    </source>
</evidence>
<protein>
    <submittedName>
        <fullName evidence="1">Uncharacterized protein</fullName>
    </submittedName>
</protein>
<dbReference type="Proteomes" id="UP000077671">
    <property type="component" value="Unassembled WGS sequence"/>
</dbReference>
<gene>
    <name evidence="1" type="ORF">A4X03_0g7652</name>
</gene>
<organism evidence="1 2">
    <name type="scientific">Tilletia caries</name>
    <name type="common">wheat bunt fungus</name>
    <dbReference type="NCBI Taxonomy" id="13290"/>
    <lineage>
        <taxon>Eukaryota</taxon>
        <taxon>Fungi</taxon>
        <taxon>Dikarya</taxon>
        <taxon>Basidiomycota</taxon>
        <taxon>Ustilaginomycotina</taxon>
        <taxon>Exobasidiomycetes</taxon>
        <taxon>Tilletiales</taxon>
        <taxon>Tilletiaceae</taxon>
        <taxon>Tilletia</taxon>
    </lineage>
</organism>
<accession>A0A177TZ58</accession>
<name>A0A177TZ58_9BASI</name>
<reference evidence="1" key="2">
    <citation type="journal article" date="2019" name="IMA Fungus">
        <title>Genome sequencing and comparison of five Tilletia species to identify candidate genes for the detection of regulated species infecting wheat.</title>
        <authorList>
            <person name="Nguyen H.D.T."/>
            <person name="Sultana T."/>
            <person name="Kesanakurti P."/>
            <person name="Hambleton S."/>
        </authorList>
    </citation>
    <scope>NUCLEOTIDE SEQUENCE</scope>
    <source>
        <strain evidence="1">DAOMC 238032</strain>
    </source>
</reference>
<evidence type="ECO:0000313" key="1">
    <source>
        <dbReference type="EMBL" id="KAE8243907.1"/>
    </source>
</evidence>
<dbReference type="AlphaFoldDB" id="A0A177TZ58"/>
<dbReference type="EMBL" id="LWDD02001910">
    <property type="protein sequence ID" value="KAE8243907.1"/>
    <property type="molecule type" value="Genomic_DNA"/>
</dbReference>